<dbReference type="Proteomes" id="UP000499080">
    <property type="component" value="Unassembled WGS sequence"/>
</dbReference>
<accession>A0A4Y2FZB4</accession>
<organism evidence="1 2">
    <name type="scientific">Araneus ventricosus</name>
    <name type="common">Orbweaver spider</name>
    <name type="synonym">Epeira ventricosa</name>
    <dbReference type="NCBI Taxonomy" id="182803"/>
    <lineage>
        <taxon>Eukaryota</taxon>
        <taxon>Metazoa</taxon>
        <taxon>Ecdysozoa</taxon>
        <taxon>Arthropoda</taxon>
        <taxon>Chelicerata</taxon>
        <taxon>Arachnida</taxon>
        <taxon>Araneae</taxon>
        <taxon>Araneomorphae</taxon>
        <taxon>Entelegynae</taxon>
        <taxon>Araneoidea</taxon>
        <taxon>Araneidae</taxon>
        <taxon>Araneus</taxon>
    </lineage>
</organism>
<comment type="caution">
    <text evidence="1">The sequence shown here is derived from an EMBL/GenBank/DDBJ whole genome shotgun (WGS) entry which is preliminary data.</text>
</comment>
<protein>
    <submittedName>
        <fullName evidence="1">Uncharacterized protein</fullName>
    </submittedName>
</protein>
<proteinExistence type="predicted"/>
<evidence type="ECO:0000313" key="2">
    <source>
        <dbReference type="Proteomes" id="UP000499080"/>
    </source>
</evidence>
<gene>
    <name evidence="1" type="ORF">AVEN_40009_1</name>
</gene>
<evidence type="ECO:0000313" key="1">
    <source>
        <dbReference type="EMBL" id="GBM46800.1"/>
    </source>
</evidence>
<dbReference type="EMBL" id="BGPR01001153">
    <property type="protein sequence ID" value="GBM46800.1"/>
    <property type="molecule type" value="Genomic_DNA"/>
</dbReference>
<keyword evidence="2" id="KW-1185">Reference proteome</keyword>
<name>A0A4Y2FZB4_ARAVE</name>
<reference evidence="1 2" key="1">
    <citation type="journal article" date="2019" name="Sci. Rep.">
        <title>Orb-weaving spider Araneus ventricosus genome elucidates the spidroin gene catalogue.</title>
        <authorList>
            <person name="Kono N."/>
            <person name="Nakamura H."/>
            <person name="Ohtoshi R."/>
            <person name="Moran D.A.P."/>
            <person name="Shinohara A."/>
            <person name="Yoshida Y."/>
            <person name="Fujiwara M."/>
            <person name="Mori M."/>
            <person name="Tomita M."/>
            <person name="Arakawa K."/>
        </authorList>
    </citation>
    <scope>NUCLEOTIDE SEQUENCE [LARGE SCALE GENOMIC DNA]</scope>
</reference>
<dbReference type="AlphaFoldDB" id="A0A4Y2FZB4"/>
<sequence>MAGLSSPISPLRIPLMTTRQTAFYPFSEQQLIEIRPTSMEIAWPVTAGLGVRVLNEKNMPSLNIDGIIPIIIYIMIRQSSRKKTLIRHYGSNQFNIGSCREG</sequence>